<dbReference type="GO" id="GO:0097367">
    <property type="term" value="F:carbohydrate derivative binding"/>
    <property type="evidence" value="ECO:0007669"/>
    <property type="project" value="InterPro"/>
</dbReference>
<dbReference type="AlphaFoldDB" id="A0A3E2DNM1"/>
<dbReference type="RefSeq" id="WP_065672904.1">
    <property type="nucleotide sequence ID" value="NZ_JASORL010000017.1"/>
</dbReference>
<protein>
    <submittedName>
        <fullName evidence="2">SIS domain-containing protein</fullName>
    </submittedName>
</protein>
<feature type="domain" description="SIS" evidence="1">
    <location>
        <begin position="43"/>
        <end position="186"/>
    </location>
</feature>
<dbReference type="InterPro" id="IPR001347">
    <property type="entry name" value="SIS_dom"/>
</dbReference>
<dbReference type="PANTHER" id="PTHR42745">
    <property type="match status" value="1"/>
</dbReference>
<dbReference type="InterPro" id="IPR046348">
    <property type="entry name" value="SIS_dom_sf"/>
</dbReference>
<gene>
    <name evidence="2" type="ORF">CHT91_01220</name>
</gene>
<evidence type="ECO:0000313" key="3">
    <source>
        <dbReference type="Proteomes" id="UP000259211"/>
    </source>
</evidence>
<dbReference type="Gene3D" id="3.40.50.10490">
    <property type="entry name" value="Glucose-6-phosphate isomerase like protein, domain 1"/>
    <property type="match status" value="1"/>
</dbReference>
<proteinExistence type="predicted"/>
<evidence type="ECO:0000259" key="1">
    <source>
        <dbReference type="PROSITE" id="PS51464"/>
    </source>
</evidence>
<name>A0A3E2DNM1_9ACTN</name>
<dbReference type="SUPFAM" id="SSF53697">
    <property type="entry name" value="SIS domain"/>
    <property type="match status" value="1"/>
</dbReference>
<dbReference type="Proteomes" id="UP000259211">
    <property type="component" value="Unassembled WGS sequence"/>
</dbReference>
<dbReference type="PANTHER" id="PTHR42745:SF1">
    <property type="entry name" value="ARABINOSE 5-PHOSPHATE ISOMERASE KDSD"/>
    <property type="match status" value="1"/>
</dbReference>
<comment type="caution">
    <text evidence="2">The sequence shown here is derived from an EMBL/GenBank/DDBJ whole genome shotgun (WGS) entry which is preliminary data.</text>
</comment>
<evidence type="ECO:0000313" key="2">
    <source>
        <dbReference type="EMBL" id="RFT46960.1"/>
    </source>
</evidence>
<dbReference type="InterPro" id="IPR050986">
    <property type="entry name" value="GutQ/KpsF_isomerases"/>
</dbReference>
<dbReference type="EMBL" id="NOWI01000001">
    <property type="protein sequence ID" value="RFT46960.1"/>
    <property type="molecule type" value="Genomic_DNA"/>
</dbReference>
<reference evidence="2 3" key="1">
    <citation type="submission" date="2017-07" db="EMBL/GenBank/DDBJ databases">
        <authorList>
            <person name="Sun Z.S."/>
            <person name="Albrecht U."/>
            <person name="Echele G."/>
            <person name="Lee C.C."/>
        </authorList>
    </citation>
    <scope>NUCLEOTIDE SEQUENCE [LARGE SCALE GENOMIC DNA]</scope>
    <source>
        <strain evidence="2 3">P16-029</strain>
    </source>
</reference>
<sequence>MLHSPHPTDAVEQMLNASLDAYDLEIDALKKARGHFEEDLIPALKVLQECRGKIIVSGLGKSGHIGRKIAATMSSLGSPAAFVQSGEALHGDSGEFAPGDVGILISNSGSTAEVCALANMLHGWGIPFVAITRNADSPLARYAASTIRLGIQSEADPLNLAPTSSSTATLVIGDALAVGLMSTKSFTAEDFAQRHPGGALGAQLTMNEEVSS</sequence>
<dbReference type="InterPro" id="IPR035474">
    <property type="entry name" value="SIS_Kpsf"/>
</dbReference>
<accession>A0A3E2DNM1</accession>
<dbReference type="GO" id="GO:1901135">
    <property type="term" value="P:carbohydrate derivative metabolic process"/>
    <property type="evidence" value="ECO:0007669"/>
    <property type="project" value="InterPro"/>
</dbReference>
<dbReference type="CDD" id="cd05014">
    <property type="entry name" value="SIS_Kpsf"/>
    <property type="match status" value="1"/>
</dbReference>
<dbReference type="Pfam" id="PF01380">
    <property type="entry name" value="SIS"/>
    <property type="match status" value="1"/>
</dbReference>
<dbReference type="PROSITE" id="PS51464">
    <property type="entry name" value="SIS"/>
    <property type="match status" value="1"/>
</dbReference>
<organism evidence="2 3">
    <name type="scientific">Cutibacterium avidum</name>
    <dbReference type="NCBI Taxonomy" id="33010"/>
    <lineage>
        <taxon>Bacteria</taxon>
        <taxon>Bacillati</taxon>
        <taxon>Actinomycetota</taxon>
        <taxon>Actinomycetes</taxon>
        <taxon>Propionibacteriales</taxon>
        <taxon>Propionibacteriaceae</taxon>
        <taxon>Cutibacterium</taxon>
    </lineage>
</organism>